<dbReference type="Proteomes" id="UP000887013">
    <property type="component" value="Unassembled WGS sequence"/>
</dbReference>
<dbReference type="AlphaFoldDB" id="A0A8X6N118"/>
<evidence type="ECO:0000313" key="1">
    <source>
        <dbReference type="EMBL" id="GFS88166.1"/>
    </source>
</evidence>
<dbReference type="EMBL" id="BMAW01099072">
    <property type="protein sequence ID" value="GFS88166.1"/>
    <property type="molecule type" value="Genomic_DNA"/>
</dbReference>
<proteinExistence type="predicted"/>
<evidence type="ECO:0000313" key="2">
    <source>
        <dbReference type="Proteomes" id="UP000887013"/>
    </source>
</evidence>
<protein>
    <submittedName>
        <fullName evidence="1">Uncharacterized protein</fullName>
    </submittedName>
</protein>
<dbReference type="OrthoDB" id="8194935at2759"/>
<gene>
    <name evidence="1" type="ORF">NPIL_178241</name>
</gene>
<comment type="caution">
    <text evidence="1">The sequence shown here is derived from an EMBL/GenBank/DDBJ whole genome shotgun (WGS) entry which is preliminary data.</text>
</comment>
<reference evidence="1" key="1">
    <citation type="submission" date="2020-08" db="EMBL/GenBank/DDBJ databases">
        <title>Multicomponent nature underlies the extraordinary mechanical properties of spider dragline silk.</title>
        <authorList>
            <person name="Kono N."/>
            <person name="Nakamura H."/>
            <person name="Mori M."/>
            <person name="Yoshida Y."/>
            <person name="Ohtoshi R."/>
            <person name="Malay A.D."/>
            <person name="Moran D.A.P."/>
            <person name="Tomita M."/>
            <person name="Numata K."/>
            <person name="Arakawa K."/>
        </authorList>
    </citation>
    <scope>NUCLEOTIDE SEQUENCE</scope>
</reference>
<sequence>MPFYMICHNWVVYAKRENLSEDDITKLMKFLAKEVERPVAVNNIKGLLVSEYSIKSSLKNFNMRSKPVTKGEKGFSLLPFLRNCRKLQLCDGHRRTHTKIEGYPKIFSVY</sequence>
<organism evidence="1 2">
    <name type="scientific">Nephila pilipes</name>
    <name type="common">Giant wood spider</name>
    <name type="synonym">Nephila maculata</name>
    <dbReference type="NCBI Taxonomy" id="299642"/>
    <lineage>
        <taxon>Eukaryota</taxon>
        <taxon>Metazoa</taxon>
        <taxon>Ecdysozoa</taxon>
        <taxon>Arthropoda</taxon>
        <taxon>Chelicerata</taxon>
        <taxon>Arachnida</taxon>
        <taxon>Araneae</taxon>
        <taxon>Araneomorphae</taxon>
        <taxon>Entelegynae</taxon>
        <taxon>Araneoidea</taxon>
        <taxon>Nephilidae</taxon>
        <taxon>Nephila</taxon>
    </lineage>
</organism>
<name>A0A8X6N118_NEPPI</name>
<accession>A0A8X6N118</accession>
<keyword evidence="2" id="KW-1185">Reference proteome</keyword>